<dbReference type="InterPro" id="IPR050179">
    <property type="entry name" value="Trans_hexapeptide_repeat"/>
</dbReference>
<accession>A0A419SCL4</accession>
<evidence type="ECO:0000313" key="7">
    <source>
        <dbReference type="Proteomes" id="UP000283433"/>
    </source>
</evidence>
<keyword evidence="3" id="KW-0677">Repeat</keyword>
<comment type="similarity">
    <text evidence="1">Belongs to the transferase hexapeptide repeat family.</text>
</comment>
<dbReference type="RefSeq" id="WP_120180359.1">
    <property type="nucleotide sequence ID" value="NZ_MBTA01000001.1"/>
</dbReference>
<dbReference type="OrthoDB" id="9814490at2"/>
<keyword evidence="5" id="KW-0472">Membrane</keyword>
<sequence length="233" mass="26058">MLKKVLANIVFSAILNFFTRISCFYSVRLNPKTFLYLLFSKKKDVFLRDAIIGSGVQLDSGCSFFNKPEVFGNVRIGRYTSISGPSTRICAEINEVRIGSFCSIASGVIIQEFYHSYQRTTSYSILSKFFKNSTSKNSDKISKGSVLIEDDVWIGSNAVILSGVTIGRGAIIGAGSIVTKDVKKYTIVAGNPAKEVKIRFSGNTVMELEESKWWTWSAEKIIQNEIFFTRARF</sequence>
<evidence type="ECO:0000256" key="3">
    <source>
        <dbReference type="ARBA" id="ARBA00022737"/>
    </source>
</evidence>
<proteinExistence type="inferred from homology"/>
<dbReference type="PANTHER" id="PTHR43300:SF11">
    <property type="entry name" value="ACETYLTRANSFERASE RV3034C-RELATED"/>
    <property type="match status" value="1"/>
</dbReference>
<gene>
    <name evidence="6" type="ORF">BCY91_02165</name>
</gene>
<evidence type="ECO:0000256" key="4">
    <source>
        <dbReference type="ARBA" id="ARBA00023315"/>
    </source>
</evidence>
<keyword evidence="5" id="KW-0812">Transmembrane</keyword>
<dbReference type="Proteomes" id="UP000283433">
    <property type="component" value="Unassembled WGS sequence"/>
</dbReference>
<keyword evidence="4" id="KW-0012">Acyltransferase</keyword>
<dbReference type="CDD" id="cd03349">
    <property type="entry name" value="LbH_XAT"/>
    <property type="match status" value="1"/>
</dbReference>
<dbReference type="InterPro" id="IPR011004">
    <property type="entry name" value="Trimer_LpxA-like_sf"/>
</dbReference>
<evidence type="ECO:0008006" key="8">
    <source>
        <dbReference type="Google" id="ProtNLM"/>
    </source>
</evidence>
<organism evidence="6 7">
    <name type="scientific">Pelobium manganitolerans</name>
    <dbReference type="NCBI Taxonomy" id="1842495"/>
    <lineage>
        <taxon>Bacteria</taxon>
        <taxon>Pseudomonadati</taxon>
        <taxon>Bacteroidota</taxon>
        <taxon>Sphingobacteriia</taxon>
        <taxon>Sphingobacteriales</taxon>
        <taxon>Sphingobacteriaceae</taxon>
        <taxon>Pelobium</taxon>
    </lineage>
</organism>
<dbReference type="Pfam" id="PF00132">
    <property type="entry name" value="Hexapep"/>
    <property type="match status" value="1"/>
</dbReference>
<dbReference type="AlphaFoldDB" id="A0A419SCL4"/>
<protein>
    <recommendedName>
        <fullName evidence="8">Acetyltransferase</fullName>
    </recommendedName>
</protein>
<dbReference type="GO" id="GO:0016746">
    <property type="term" value="F:acyltransferase activity"/>
    <property type="evidence" value="ECO:0007669"/>
    <property type="project" value="UniProtKB-KW"/>
</dbReference>
<keyword evidence="7" id="KW-1185">Reference proteome</keyword>
<dbReference type="InterPro" id="IPR001451">
    <property type="entry name" value="Hexapep"/>
</dbReference>
<keyword evidence="2" id="KW-0808">Transferase</keyword>
<name>A0A419SCL4_9SPHI</name>
<evidence type="ECO:0000256" key="5">
    <source>
        <dbReference type="SAM" id="Phobius"/>
    </source>
</evidence>
<reference evidence="6 7" key="1">
    <citation type="submission" date="2016-07" db="EMBL/GenBank/DDBJ databases">
        <title>Genome of Pelobium manganitolerans.</title>
        <authorList>
            <person name="Wu S."/>
            <person name="Wang G."/>
        </authorList>
    </citation>
    <scope>NUCLEOTIDE SEQUENCE [LARGE SCALE GENOMIC DNA]</scope>
    <source>
        <strain evidence="6 7">YS-25</strain>
    </source>
</reference>
<dbReference type="PROSITE" id="PS00101">
    <property type="entry name" value="HEXAPEP_TRANSFERASES"/>
    <property type="match status" value="1"/>
</dbReference>
<comment type="caution">
    <text evidence="6">The sequence shown here is derived from an EMBL/GenBank/DDBJ whole genome shotgun (WGS) entry which is preliminary data.</text>
</comment>
<evidence type="ECO:0000256" key="1">
    <source>
        <dbReference type="ARBA" id="ARBA00007274"/>
    </source>
</evidence>
<dbReference type="Gene3D" id="2.160.10.10">
    <property type="entry name" value="Hexapeptide repeat proteins"/>
    <property type="match status" value="1"/>
</dbReference>
<evidence type="ECO:0000256" key="2">
    <source>
        <dbReference type="ARBA" id="ARBA00022679"/>
    </source>
</evidence>
<dbReference type="PANTHER" id="PTHR43300">
    <property type="entry name" value="ACETYLTRANSFERASE"/>
    <property type="match status" value="1"/>
</dbReference>
<feature type="transmembrane region" description="Helical" evidence="5">
    <location>
        <begin position="6"/>
        <end position="27"/>
    </location>
</feature>
<dbReference type="SUPFAM" id="SSF51161">
    <property type="entry name" value="Trimeric LpxA-like enzymes"/>
    <property type="match status" value="1"/>
</dbReference>
<dbReference type="EMBL" id="MBTA01000001">
    <property type="protein sequence ID" value="RKD20443.1"/>
    <property type="molecule type" value="Genomic_DNA"/>
</dbReference>
<evidence type="ECO:0000313" key="6">
    <source>
        <dbReference type="EMBL" id="RKD20443.1"/>
    </source>
</evidence>
<dbReference type="InterPro" id="IPR018357">
    <property type="entry name" value="Hexapep_transf_CS"/>
</dbReference>
<keyword evidence="5" id="KW-1133">Transmembrane helix</keyword>